<dbReference type="EnsemblPlants" id="AVESA.00010b.r2.2DG0335910.1">
    <property type="protein sequence ID" value="AVESA.00010b.r2.2DG0335910.1.CDS"/>
    <property type="gene ID" value="AVESA.00010b.r2.2DG0335910"/>
</dbReference>
<evidence type="ECO:0000313" key="1">
    <source>
        <dbReference type="EnsemblPlants" id="AVESA.00010b.r2.2DG0335910.1.CDS"/>
    </source>
</evidence>
<accession>A0ACD5UZS1</accession>
<keyword evidence="2" id="KW-1185">Reference proteome</keyword>
<protein>
    <submittedName>
        <fullName evidence="1">Uncharacterized protein</fullName>
    </submittedName>
</protein>
<name>A0ACD5UZS1_AVESA</name>
<proteinExistence type="predicted"/>
<reference evidence="1" key="1">
    <citation type="submission" date="2021-05" db="EMBL/GenBank/DDBJ databases">
        <authorList>
            <person name="Scholz U."/>
            <person name="Mascher M."/>
            <person name="Fiebig A."/>
        </authorList>
    </citation>
    <scope>NUCLEOTIDE SEQUENCE [LARGE SCALE GENOMIC DNA]</scope>
</reference>
<sequence>MVRFFCFSSSTTQHKSKECFLLSDETMLTASKKESREQTVKFTAGSKSRNQMEDETMLIGSKNGSREQTVKFTAGSKSPNQMEDETMLAASKNNSREQTVKFTAGPKSPNQMTDENNHSAANVQYDMNSLSHQECWRSEDWNRHASSDDDKEEKVGHLPKSQSLGNMLQKDCDHHGDDGSECHSIDHDHRCHCSSFKSNTDVGESMKLVSKNNEDTFDASSELMSHGVYEPSVDHAVDSERHHMSYQSKFPRSQSAIFQNNSNSDVEGSVDSERLGPRCRSFEDLCSMDGEKADYLSGDETNRSKSNMDVLCAGPSSPDIFEALDLEDGSGGRSDAAEGGQRSSASLGENFVRDGMPSHEYWDGKYITADNSADPVSPYHADDHCCHHSGKDDVINGATDQEKKDNMWNRDSALYHMSLGIDMPNLKNLSDFKGITEEAEHHETGMNGDQHLDANELSPRSYSIKRIEDWISQIDIDSEFIVEELGESSSSASTKYSESVTGVSAVRPNAKSHLGMEIAYTYISKLTPVSSSAQLANLGLVAIPRLSAFSGLRLLNLSGNSIVRITAGALPKGLHMLSLSKNNISIIEGLRELTRLRLLDISYNRISRIGHGLASCSSLKELYLAGNKISEVDGLHRLLKLKVLDLRHNKISTSKGLGQLAANYNSLEAINLDGNPAQKNVGDQHLKKYLLGLLPNLAVYNKQPVRATGSKEVSDRHSRKISSSHRSDRSSRSDRKSSRLVSGTSSRHARSVHTSGHLAKQPRAWNMPMAVLGSRPAEYASAGDLVKQVQTEEKSQ</sequence>
<organism evidence="1 2">
    <name type="scientific">Avena sativa</name>
    <name type="common">Oat</name>
    <dbReference type="NCBI Taxonomy" id="4498"/>
    <lineage>
        <taxon>Eukaryota</taxon>
        <taxon>Viridiplantae</taxon>
        <taxon>Streptophyta</taxon>
        <taxon>Embryophyta</taxon>
        <taxon>Tracheophyta</taxon>
        <taxon>Spermatophyta</taxon>
        <taxon>Magnoliopsida</taxon>
        <taxon>Liliopsida</taxon>
        <taxon>Poales</taxon>
        <taxon>Poaceae</taxon>
        <taxon>BOP clade</taxon>
        <taxon>Pooideae</taxon>
        <taxon>Poodae</taxon>
        <taxon>Poeae</taxon>
        <taxon>Poeae Chloroplast Group 1 (Aveneae type)</taxon>
        <taxon>Aveninae</taxon>
        <taxon>Avena</taxon>
    </lineage>
</organism>
<reference evidence="1" key="2">
    <citation type="submission" date="2025-09" db="UniProtKB">
        <authorList>
            <consortium name="EnsemblPlants"/>
        </authorList>
    </citation>
    <scope>IDENTIFICATION</scope>
</reference>
<evidence type="ECO:0000313" key="2">
    <source>
        <dbReference type="Proteomes" id="UP001732700"/>
    </source>
</evidence>
<dbReference type="Proteomes" id="UP001732700">
    <property type="component" value="Chromosome 2D"/>
</dbReference>